<dbReference type="InterPro" id="IPR034285">
    <property type="entry name" value="CuRO_2_LCC"/>
</dbReference>
<comment type="function">
    <text evidence="13">Lignin degradation and detoxification of lignin-derived products.</text>
</comment>
<feature type="domain" description="Plastocyanin-like" evidence="16">
    <location>
        <begin position="408"/>
        <end position="521"/>
    </location>
</feature>
<accession>A0A5A7QRR8</accession>
<proteinExistence type="inferred from homology"/>
<evidence type="ECO:0000256" key="6">
    <source>
        <dbReference type="ARBA" id="ARBA00022525"/>
    </source>
</evidence>
<dbReference type="OrthoDB" id="2121828at2759"/>
<dbReference type="Pfam" id="PF07731">
    <property type="entry name" value="Cu-oxidase_2"/>
    <property type="match status" value="2"/>
</dbReference>
<dbReference type="InterPro" id="IPR011707">
    <property type="entry name" value="Cu-oxidase-like_N"/>
</dbReference>
<dbReference type="CDD" id="cd13875">
    <property type="entry name" value="CuRO_2_LCC_plant"/>
    <property type="match status" value="1"/>
</dbReference>
<keyword evidence="5 13" id="KW-0052">Apoplast</keyword>
<keyword evidence="12 13" id="KW-0439">Lignin degradation</keyword>
<dbReference type="GO" id="GO:0052716">
    <property type="term" value="F:hydroquinone:oxygen oxidoreductase activity"/>
    <property type="evidence" value="ECO:0007669"/>
    <property type="project" value="UniProtKB-EC"/>
</dbReference>
<dbReference type="InterPro" id="IPR011706">
    <property type="entry name" value="Cu-oxidase_C"/>
</dbReference>
<dbReference type="PANTHER" id="PTHR11709:SF443">
    <property type="entry name" value="LACCASE-15"/>
    <property type="match status" value="1"/>
</dbReference>
<dbReference type="InterPro" id="IPR017761">
    <property type="entry name" value="Laccase"/>
</dbReference>
<evidence type="ECO:0000256" key="9">
    <source>
        <dbReference type="ARBA" id="ARBA00023002"/>
    </source>
</evidence>
<dbReference type="Pfam" id="PF00394">
    <property type="entry name" value="Cu-oxidase"/>
    <property type="match status" value="1"/>
</dbReference>
<keyword evidence="11" id="KW-0325">Glycoprotein</keyword>
<comment type="catalytic activity">
    <reaction evidence="1 13">
        <text>4 hydroquinone + O2 = 4 benzosemiquinone + 2 H2O</text>
        <dbReference type="Rhea" id="RHEA:11276"/>
        <dbReference type="ChEBI" id="CHEBI:15377"/>
        <dbReference type="ChEBI" id="CHEBI:15379"/>
        <dbReference type="ChEBI" id="CHEBI:17594"/>
        <dbReference type="ChEBI" id="CHEBI:17977"/>
        <dbReference type="EC" id="1.10.3.2"/>
    </reaction>
</comment>
<feature type="domain" description="Plastocyanin-like" evidence="15">
    <location>
        <begin position="786"/>
        <end position="896"/>
    </location>
</feature>
<evidence type="ECO:0000256" key="1">
    <source>
        <dbReference type="ARBA" id="ARBA00000349"/>
    </source>
</evidence>
<keyword evidence="9 13" id="KW-0560">Oxidoreductase</keyword>
<dbReference type="Pfam" id="PF07732">
    <property type="entry name" value="Cu-oxidase_3"/>
    <property type="match status" value="2"/>
</dbReference>
<keyword evidence="7 13" id="KW-0479">Metal-binding</keyword>
<evidence type="ECO:0000256" key="5">
    <source>
        <dbReference type="ARBA" id="ARBA00022523"/>
    </source>
</evidence>
<feature type="domain" description="Plastocyanin-like" evidence="15">
    <location>
        <begin position="268"/>
        <end position="375"/>
    </location>
</feature>
<evidence type="ECO:0000256" key="4">
    <source>
        <dbReference type="ARBA" id="ARBA00012297"/>
    </source>
</evidence>
<comment type="cofactor">
    <cofactor evidence="13">
        <name>Cu cation</name>
        <dbReference type="ChEBI" id="CHEBI:23378"/>
    </cofactor>
    <text evidence="13">Binds 4 Cu cations per monomer.</text>
</comment>
<sequence length="902" mass="100910">MHRSSKLSTLSVKEVSYKKLCEKKNILTVNGKFPGPTLKVHKGETIIVDVYNKGQHNITLHWHGVKQPRNPWTDGPEYITQCPIKPGGQFSQKVIFSKEEGTLWWHAHSDWSRATVHGPIIVYPARGTLYPYPKPYEEFPIVLGEWWKEDIMKVMADFVESGGQPVNSSAYIINGQPGELYPCSKNGDIRSLATKDHPCAVPPEVGERLVSTVSVNTRPCPPGRTCDGPNGTRLAASMNNISFVAPSIDVLEAYYYRLSGVFGEGFPGRPPLVFNYTGDVLPLELQVPRRGTEARLVRYGANIEMVLQGTNLVSGIDHPMHLHGYTFFAVGWGLGNFDEERDPQDYNLVDPQQRNTIIVPRNGWAAIRFKADNPEAPDVGNGDGVHCGKWEWTDGAPKMRPIMSQEVVETPYNKLCSNKTILTVNGQFPGPTIYVTQGDTIVIDVINRARENITIHWHGVKQPRYPWSDGPEYITQCPIQPGSMFNQRIVLSDEIGTMWWHAHSEWSRATVHGALIVLPKRKNDYPFPVPDAEIPIILGEWWKSDIRAVVSEFLENGGDPNVSDAFLINGQPGDLYPCSRQDTFKLTVDYGKRYLIRMVNAVMNNIMFVRISNHNITVVGSDGAYTKQLTSDYIAISPGQTIDFLLETNQNPSHYYMAARVYNVAGTFDNTTITAIIEYSGNYTPPPSPSLPTLPDINDTRASADFTGQLRSLASRDHPIDVPLNASTILFFTLSINLRPCVNNSCAGPLGERLLASINNITFQQPRTAILEAYYERIRGVYGDNFPSDPPLTFNYTADFVPVDLWRPENGTEVRLLEYNSTVELVFQGTNTVAGIDHPMHLHGHSFYVVGWGFGNFDKDRDPPNYNLVDPPLRNTIAVPRSGWTAIRFRANNPGNNINARN</sequence>
<comment type="subcellular location">
    <subcellularLocation>
        <location evidence="2 13">Secreted</location>
        <location evidence="2 13">Extracellular space</location>
        <location evidence="2 13">Apoplast</location>
    </subcellularLocation>
</comment>
<reference evidence="18" key="1">
    <citation type="journal article" date="2019" name="Curr. Biol.">
        <title>Genome Sequence of Striga asiatica Provides Insight into the Evolution of Plant Parasitism.</title>
        <authorList>
            <person name="Yoshida S."/>
            <person name="Kim S."/>
            <person name="Wafula E.K."/>
            <person name="Tanskanen J."/>
            <person name="Kim Y.M."/>
            <person name="Honaas L."/>
            <person name="Yang Z."/>
            <person name="Spallek T."/>
            <person name="Conn C.E."/>
            <person name="Ichihashi Y."/>
            <person name="Cheong K."/>
            <person name="Cui S."/>
            <person name="Der J.P."/>
            <person name="Gundlach H."/>
            <person name="Jiao Y."/>
            <person name="Hori C."/>
            <person name="Ishida J.K."/>
            <person name="Kasahara H."/>
            <person name="Kiba T."/>
            <person name="Kim M.S."/>
            <person name="Koo N."/>
            <person name="Laohavisit A."/>
            <person name="Lee Y.H."/>
            <person name="Lumba S."/>
            <person name="McCourt P."/>
            <person name="Mortimer J.C."/>
            <person name="Mutuku J.M."/>
            <person name="Nomura T."/>
            <person name="Sasaki-Sekimoto Y."/>
            <person name="Seto Y."/>
            <person name="Wang Y."/>
            <person name="Wakatake T."/>
            <person name="Sakakibara H."/>
            <person name="Demura T."/>
            <person name="Yamaguchi S."/>
            <person name="Yoneyama K."/>
            <person name="Manabe R.I."/>
            <person name="Nelson D.C."/>
            <person name="Schulman A.H."/>
            <person name="Timko M.P."/>
            <person name="dePamphilis C.W."/>
            <person name="Choi D."/>
            <person name="Shirasu K."/>
        </authorList>
    </citation>
    <scope>NUCLEOTIDE SEQUENCE [LARGE SCALE GENOMIC DNA]</scope>
    <source>
        <strain evidence="18">cv. UVA1</strain>
    </source>
</reference>
<keyword evidence="6 13" id="KW-0964">Secreted</keyword>
<keyword evidence="18" id="KW-1185">Reference proteome</keyword>
<name>A0A5A7QRR8_STRAF</name>
<comment type="caution">
    <text evidence="17">The sequence shown here is derived from an EMBL/GenBank/DDBJ whole genome shotgun (WGS) entry which is preliminary data.</text>
</comment>
<gene>
    <name evidence="17" type="ORF">STAS_25052</name>
</gene>
<dbReference type="InterPro" id="IPR045087">
    <property type="entry name" value="Cu-oxidase_fam"/>
</dbReference>
<evidence type="ECO:0000256" key="7">
    <source>
        <dbReference type="ARBA" id="ARBA00022723"/>
    </source>
</evidence>
<evidence type="ECO:0000256" key="10">
    <source>
        <dbReference type="ARBA" id="ARBA00023008"/>
    </source>
</evidence>
<dbReference type="CDD" id="cd13849">
    <property type="entry name" value="CuRO_1_LCC_plant"/>
    <property type="match status" value="2"/>
</dbReference>
<dbReference type="InterPro" id="IPR001117">
    <property type="entry name" value="Cu-oxidase_2nd"/>
</dbReference>
<organism evidence="17 18">
    <name type="scientific">Striga asiatica</name>
    <name type="common">Asiatic witchweed</name>
    <name type="synonym">Buchnera asiatica</name>
    <dbReference type="NCBI Taxonomy" id="4170"/>
    <lineage>
        <taxon>Eukaryota</taxon>
        <taxon>Viridiplantae</taxon>
        <taxon>Streptophyta</taxon>
        <taxon>Embryophyta</taxon>
        <taxon>Tracheophyta</taxon>
        <taxon>Spermatophyta</taxon>
        <taxon>Magnoliopsida</taxon>
        <taxon>eudicotyledons</taxon>
        <taxon>Gunneridae</taxon>
        <taxon>Pentapetalae</taxon>
        <taxon>asterids</taxon>
        <taxon>lamiids</taxon>
        <taxon>Lamiales</taxon>
        <taxon>Orobanchaceae</taxon>
        <taxon>Buchnereae</taxon>
        <taxon>Striga</taxon>
    </lineage>
</organism>
<evidence type="ECO:0000256" key="8">
    <source>
        <dbReference type="ARBA" id="ARBA00022737"/>
    </source>
</evidence>
<evidence type="ECO:0000259" key="15">
    <source>
        <dbReference type="Pfam" id="PF07731"/>
    </source>
</evidence>
<dbReference type="InterPro" id="IPR008972">
    <property type="entry name" value="Cupredoxin"/>
</dbReference>
<evidence type="ECO:0000256" key="12">
    <source>
        <dbReference type="ARBA" id="ARBA00023185"/>
    </source>
</evidence>
<dbReference type="GO" id="GO:0046274">
    <property type="term" value="P:lignin catabolic process"/>
    <property type="evidence" value="ECO:0007669"/>
    <property type="project" value="UniProtKB-KW"/>
</dbReference>
<dbReference type="NCBIfam" id="TIGR03389">
    <property type="entry name" value="laccase"/>
    <property type="match status" value="1"/>
</dbReference>
<keyword evidence="8 13" id="KW-0677">Repeat</keyword>
<feature type="domain" description="Plastocyanin-like" evidence="16">
    <location>
        <begin position="12"/>
        <end position="125"/>
    </location>
</feature>
<evidence type="ECO:0000256" key="2">
    <source>
        <dbReference type="ARBA" id="ARBA00004271"/>
    </source>
</evidence>
<evidence type="ECO:0000256" key="3">
    <source>
        <dbReference type="ARBA" id="ARBA00010609"/>
    </source>
</evidence>
<evidence type="ECO:0000259" key="14">
    <source>
        <dbReference type="Pfam" id="PF00394"/>
    </source>
</evidence>
<dbReference type="AlphaFoldDB" id="A0A5A7QRR8"/>
<dbReference type="Proteomes" id="UP000325081">
    <property type="component" value="Unassembled WGS sequence"/>
</dbReference>
<dbReference type="SUPFAM" id="SSF49503">
    <property type="entry name" value="Cupredoxins"/>
    <property type="match status" value="6"/>
</dbReference>
<evidence type="ECO:0000256" key="13">
    <source>
        <dbReference type="RuleBase" id="RU361119"/>
    </source>
</evidence>
<dbReference type="Gene3D" id="2.60.40.420">
    <property type="entry name" value="Cupredoxins - blue copper proteins"/>
    <property type="match status" value="5"/>
</dbReference>
<evidence type="ECO:0000313" key="17">
    <source>
        <dbReference type="EMBL" id="GER47910.1"/>
    </source>
</evidence>
<dbReference type="EMBL" id="BKCP01008070">
    <property type="protein sequence ID" value="GER47910.1"/>
    <property type="molecule type" value="Genomic_DNA"/>
</dbReference>
<protein>
    <recommendedName>
        <fullName evidence="4 13">Laccase</fullName>
        <ecNumber evidence="4 13">1.10.3.2</ecNumber>
    </recommendedName>
    <alternativeName>
        <fullName evidence="13">Benzenediol:oxygen oxidoreductase</fullName>
    </alternativeName>
    <alternativeName>
        <fullName evidence="13">Diphenol oxidase</fullName>
    </alternativeName>
    <alternativeName>
        <fullName evidence="13">Urishiol oxidase</fullName>
    </alternativeName>
</protein>
<keyword evidence="10 13" id="KW-0186">Copper</keyword>
<dbReference type="InterPro" id="IPR034288">
    <property type="entry name" value="CuRO_1_LCC"/>
</dbReference>
<evidence type="ECO:0000313" key="18">
    <source>
        <dbReference type="Proteomes" id="UP000325081"/>
    </source>
</evidence>
<comment type="similarity">
    <text evidence="3 13">Belongs to the multicopper oxidase family.</text>
</comment>
<dbReference type="EC" id="1.10.3.2" evidence="4 13"/>
<evidence type="ECO:0000259" key="16">
    <source>
        <dbReference type="Pfam" id="PF07732"/>
    </source>
</evidence>
<evidence type="ECO:0000256" key="11">
    <source>
        <dbReference type="ARBA" id="ARBA00023180"/>
    </source>
</evidence>
<dbReference type="GO" id="GO:0005507">
    <property type="term" value="F:copper ion binding"/>
    <property type="evidence" value="ECO:0007669"/>
    <property type="project" value="InterPro"/>
</dbReference>
<dbReference type="PANTHER" id="PTHR11709">
    <property type="entry name" value="MULTI-COPPER OXIDASE"/>
    <property type="match status" value="1"/>
</dbReference>
<dbReference type="GO" id="GO:0048046">
    <property type="term" value="C:apoplast"/>
    <property type="evidence" value="ECO:0007669"/>
    <property type="project" value="UniProtKB-SubCell"/>
</dbReference>
<feature type="domain" description="Plastocyanin-like" evidence="14">
    <location>
        <begin position="534"/>
        <end position="682"/>
    </location>
</feature>